<dbReference type="InterPro" id="IPR004148">
    <property type="entry name" value="BAR_dom"/>
</dbReference>
<evidence type="ECO:0000313" key="3">
    <source>
        <dbReference type="EMBL" id="PLN82033.1"/>
    </source>
</evidence>
<dbReference type="SMART" id="SM00721">
    <property type="entry name" value="BAR"/>
    <property type="match status" value="1"/>
</dbReference>
<dbReference type="Gene3D" id="1.20.1270.60">
    <property type="entry name" value="Arfaptin homology (AH) domain/BAR domain"/>
    <property type="match status" value="1"/>
</dbReference>
<sequence length="420" mass="48106">MNVNRKFDRFRQWAGERMGGEVKTNLSDDFKAMETEMNVRHDGVDRIHKSMTGYVKSISKRNEGDDKEKTLPIAHLGSSMISHGEDFDAHSDYGRCLITFGRTEERLARIQESYIAQSNSSWLESLERALTQLKDYQSARKKLDNRRLAYDTSLSKMQKVKKEDFRMEEELRTQKIKYEEANEDVYRRMMDIKDSEGEHVTDLEAFLDAQLEYHERSREVLLQLRKEWPSSQSPSYPPNGRRAARPRSNTAHSYQERYEPVQEELVNAMESRPIIRSNREPSPVYAVDTAPQRPISVRTSTFEGPMQLRQEQAWPSRTVSENHGPIRPVSRVVTDPYMDPPDSVSQYRPNGGGSPDRSYYGRSISPTPSYGDAMSRRTSSNTLNGATLAKKAPPPPPPSRAKKPPPPPPMKRPILSATEV</sequence>
<feature type="region of interest" description="Disordered" evidence="1">
    <location>
        <begin position="227"/>
        <end position="254"/>
    </location>
</feature>
<organism evidence="3 4">
    <name type="scientific">Aspergillus taichungensis</name>
    <dbReference type="NCBI Taxonomy" id="482145"/>
    <lineage>
        <taxon>Eukaryota</taxon>
        <taxon>Fungi</taxon>
        <taxon>Dikarya</taxon>
        <taxon>Ascomycota</taxon>
        <taxon>Pezizomycotina</taxon>
        <taxon>Eurotiomycetes</taxon>
        <taxon>Eurotiomycetidae</taxon>
        <taxon>Eurotiales</taxon>
        <taxon>Aspergillaceae</taxon>
        <taxon>Aspergillus</taxon>
        <taxon>Aspergillus subgen. Circumdati</taxon>
    </lineage>
</organism>
<name>A0A2J5HXC5_9EURO</name>
<dbReference type="OrthoDB" id="14167at2759"/>
<feature type="region of interest" description="Disordered" evidence="1">
    <location>
        <begin position="303"/>
        <end position="420"/>
    </location>
</feature>
<feature type="compositionally biased region" description="Pro residues" evidence="1">
    <location>
        <begin position="392"/>
        <end position="411"/>
    </location>
</feature>
<feature type="compositionally biased region" description="Polar residues" evidence="1">
    <location>
        <begin position="376"/>
        <end position="385"/>
    </location>
</feature>
<evidence type="ECO:0000259" key="2">
    <source>
        <dbReference type="PROSITE" id="PS51021"/>
    </source>
</evidence>
<dbReference type="Proteomes" id="UP000235023">
    <property type="component" value="Unassembled WGS sequence"/>
</dbReference>
<protein>
    <submittedName>
        <fullName evidence="3">BAR domain protein</fullName>
    </submittedName>
</protein>
<dbReference type="Pfam" id="PF03114">
    <property type="entry name" value="BAR"/>
    <property type="match status" value="1"/>
</dbReference>
<gene>
    <name evidence="3" type="ORF">BDW42DRAFT_167454</name>
</gene>
<keyword evidence="4" id="KW-1185">Reference proteome</keyword>
<dbReference type="GO" id="GO:0005737">
    <property type="term" value="C:cytoplasm"/>
    <property type="evidence" value="ECO:0007669"/>
    <property type="project" value="InterPro"/>
</dbReference>
<evidence type="ECO:0000313" key="4">
    <source>
        <dbReference type="Proteomes" id="UP000235023"/>
    </source>
</evidence>
<accession>A0A2J5HXC5</accession>
<dbReference type="PROSITE" id="PS51021">
    <property type="entry name" value="BAR"/>
    <property type="match status" value="1"/>
</dbReference>
<dbReference type="EMBL" id="KZ559530">
    <property type="protein sequence ID" value="PLN82033.1"/>
    <property type="molecule type" value="Genomic_DNA"/>
</dbReference>
<dbReference type="SUPFAM" id="SSF103657">
    <property type="entry name" value="BAR/IMD domain-like"/>
    <property type="match status" value="1"/>
</dbReference>
<evidence type="ECO:0000256" key="1">
    <source>
        <dbReference type="SAM" id="MobiDB-lite"/>
    </source>
</evidence>
<feature type="domain" description="BAR" evidence="2">
    <location>
        <begin position="15"/>
        <end position="237"/>
    </location>
</feature>
<dbReference type="AlphaFoldDB" id="A0A2J5HXC5"/>
<feature type="compositionally biased region" description="Polar residues" evidence="1">
    <location>
        <begin position="309"/>
        <end position="321"/>
    </location>
</feature>
<reference evidence="4" key="1">
    <citation type="submission" date="2017-12" db="EMBL/GenBank/DDBJ databases">
        <authorList>
            <consortium name="DOE Joint Genome Institute"/>
            <person name="Mondo S.J."/>
            <person name="Kjaerbolling I."/>
            <person name="Vesth T.C."/>
            <person name="Frisvad J.C."/>
            <person name="Nybo J.L."/>
            <person name="Theobald S."/>
            <person name="Kuo A."/>
            <person name="Bowyer P."/>
            <person name="Matsuda Y."/>
            <person name="Lyhne E.K."/>
            <person name="Kogle M.E."/>
            <person name="Clum A."/>
            <person name="Lipzen A."/>
            <person name="Salamov A."/>
            <person name="Ngan C.Y."/>
            <person name="Daum C."/>
            <person name="Chiniquy J."/>
            <person name="Barry K."/>
            <person name="LaButti K."/>
            <person name="Haridas S."/>
            <person name="Simmons B.A."/>
            <person name="Magnuson J.K."/>
            <person name="Mortensen U.H."/>
            <person name="Larsen T.O."/>
            <person name="Grigoriev I.V."/>
            <person name="Baker S.E."/>
            <person name="Andersen M.R."/>
            <person name="Nordberg H.P."/>
            <person name="Cantor M.N."/>
            <person name="Hua S.X."/>
        </authorList>
    </citation>
    <scope>NUCLEOTIDE SEQUENCE [LARGE SCALE GENOMIC DNA]</scope>
    <source>
        <strain evidence="4">IBT 19404</strain>
    </source>
</reference>
<proteinExistence type="predicted"/>
<dbReference type="InterPro" id="IPR027267">
    <property type="entry name" value="AH/BAR_dom_sf"/>
</dbReference>